<reference evidence="3 4" key="1">
    <citation type="journal article" date="2013" name="Front. Plant Sci.">
        <title>The Reference Genome of the Halophytic Plant Eutrema salsugineum.</title>
        <authorList>
            <person name="Yang R."/>
            <person name="Jarvis D.E."/>
            <person name="Chen H."/>
            <person name="Beilstein M.A."/>
            <person name="Grimwood J."/>
            <person name="Jenkins J."/>
            <person name="Shu S."/>
            <person name="Prochnik S."/>
            <person name="Xin M."/>
            <person name="Ma C."/>
            <person name="Schmutz J."/>
            <person name="Wing R.A."/>
            <person name="Mitchell-Olds T."/>
            <person name="Schumaker K.S."/>
            <person name="Wang X."/>
        </authorList>
    </citation>
    <scope>NUCLEOTIDE SEQUENCE [LARGE SCALE GENOMIC DNA]</scope>
</reference>
<dbReference type="PROSITE" id="PS01031">
    <property type="entry name" value="SHSP"/>
    <property type="match status" value="1"/>
</dbReference>
<dbReference type="InterPro" id="IPR008978">
    <property type="entry name" value="HSP20-like_chaperone"/>
</dbReference>
<accession>V4LVP1</accession>
<evidence type="ECO:0000259" key="2">
    <source>
        <dbReference type="PROSITE" id="PS01031"/>
    </source>
</evidence>
<comment type="similarity">
    <text evidence="1">Belongs to the small heat shock protein (HSP20) family.</text>
</comment>
<gene>
    <name evidence="3" type="ORF">EUTSA_v10000293mg</name>
</gene>
<organism evidence="3 4">
    <name type="scientific">Eutrema salsugineum</name>
    <name type="common">Saltwater cress</name>
    <name type="synonym">Sisymbrium salsugineum</name>
    <dbReference type="NCBI Taxonomy" id="72664"/>
    <lineage>
        <taxon>Eukaryota</taxon>
        <taxon>Viridiplantae</taxon>
        <taxon>Streptophyta</taxon>
        <taxon>Embryophyta</taxon>
        <taxon>Tracheophyta</taxon>
        <taxon>Spermatophyta</taxon>
        <taxon>Magnoliopsida</taxon>
        <taxon>eudicotyledons</taxon>
        <taxon>Gunneridae</taxon>
        <taxon>Pentapetalae</taxon>
        <taxon>rosids</taxon>
        <taxon>malvids</taxon>
        <taxon>Brassicales</taxon>
        <taxon>Brassicaceae</taxon>
        <taxon>Eutremeae</taxon>
        <taxon>Eutrema</taxon>
    </lineage>
</organism>
<evidence type="ECO:0000256" key="1">
    <source>
        <dbReference type="PROSITE-ProRule" id="PRU00285"/>
    </source>
</evidence>
<dbReference type="Gramene" id="ESQ46542">
    <property type="protein sequence ID" value="ESQ46542"/>
    <property type="gene ID" value="EUTSA_v10000293mg"/>
</dbReference>
<dbReference type="InterPro" id="IPR044656">
    <property type="entry name" value="HSP14.7/HSP23.5/HSP23.6-like"/>
</dbReference>
<dbReference type="PANTHER" id="PTHR46991:SF29">
    <property type="entry name" value="HEAT SHOCK PROTEIN HSP20_ALPHA CRYSTALLIN FAMILY PROTEIN"/>
    <property type="match status" value="1"/>
</dbReference>
<dbReference type="SUPFAM" id="SSF49764">
    <property type="entry name" value="HSP20-like chaperones"/>
    <property type="match status" value="1"/>
</dbReference>
<feature type="domain" description="SHSP" evidence="2">
    <location>
        <begin position="167"/>
        <end position="261"/>
    </location>
</feature>
<evidence type="ECO:0000313" key="3">
    <source>
        <dbReference type="EMBL" id="ESQ46542.1"/>
    </source>
</evidence>
<dbReference type="AlphaFoldDB" id="V4LVP1"/>
<dbReference type="PANTHER" id="PTHR46991">
    <property type="entry name" value="23.5 KDA HEAT SHOCK PROTEIN, MITOCHONDRIAL"/>
    <property type="match status" value="1"/>
</dbReference>
<proteinExistence type="inferred from homology"/>
<dbReference type="InterPro" id="IPR002068">
    <property type="entry name" value="A-crystallin/Hsp20_dom"/>
</dbReference>
<dbReference type="Proteomes" id="UP000030689">
    <property type="component" value="Unassembled WGS sequence"/>
</dbReference>
<protein>
    <recommendedName>
        <fullName evidence="2">SHSP domain-containing protein</fullName>
    </recommendedName>
</protein>
<dbReference type="EMBL" id="KI517426">
    <property type="protein sequence ID" value="ESQ46542.1"/>
    <property type="molecule type" value="Genomic_DNA"/>
</dbReference>
<keyword evidence="4" id="KW-1185">Reference proteome</keyword>
<dbReference type="STRING" id="72664.V4LVP1"/>
<evidence type="ECO:0000313" key="4">
    <source>
        <dbReference type="Proteomes" id="UP000030689"/>
    </source>
</evidence>
<name>V4LVP1_EUTSA</name>
<dbReference type="Gene3D" id="2.60.40.790">
    <property type="match status" value="1"/>
</dbReference>
<dbReference type="CDD" id="cd00298">
    <property type="entry name" value="ACD_sHsps_p23-like"/>
    <property type="match status" value="2"/>
</dbReference>
<dbReference type="KEGG" id="eus:EUTSA_v10000293mg"/>
<dbReference type="OrthoDB" id="1021492at2759"/>
<sequence>MVVPLCAVPPSREGFYAINNQFLATGPKWFTEFKMLENEDMFVRIDLPGVRADCVKVSRFASKKGVSVFAEAPKGHKYDSSDRKYLTFTGLVCRCCEISGFTSKMCDGVLRLLLTKRKTTPNPSPISFLGGPDFRDDLRSDGPHKFPHGSDPYDPALTGRVLKKHPFVLEGSSMAYESKELQNGSLYVRVDMPGVPKDKFTVSLKNGKVTVTGQAPAVGYDTGGRFYSGDVAMFDNPISIPSRRIKTITKDGVIRLIIPPV</sequence>